<dbReference type="InterPro" id="IPR032466">
    <property type="entry name" value="Metal_Hydrolase"/>
</dbReference>
<evidence type="ECO:0000313" key="5">
    <source>
        <dbReference type="Proteomes" id="UP000606720"/>
    </source>
</evidence>
<evidence type="ECO:0000256" key="3">
    <source>
        <dbReference type="PIRSR" id="PIRSR005902-1"/>
    </source>
</evidence>
<dbReference type="GO" id="GO:0046872">
    <property type="term" value="F:metal ion binding"/>
    <property type="evidence" value="ECO:0007669"/>
    <property type="project" value="UniProtKB-KW"/>
</dbReference>
<name>A0A923LP71_9FIRM</name>
<dbReference type="CDD" id="cd01310">
    <property type="entry name" value="TatD_DNAse"/>
    <property type="match status" value="1"/>
</dbReference>
<gene>
    <name evidence="4" type="ORF">H8S17_09005</name>
</gene>
<dbReference type="PANTHER" id="PTHR46124:SF2">
    <property type="entry name" value="D-AMINOACYL-TRNA DEACYLASE"/>
    <property type="match status" value="1"/>
</dbReference>
<dbReference type="Proteomes" id="UP000606720">
    <property type="component" value="Unassembled WGS sequence"/>
</dbReference>
<dbReference type="NCBIfam" id="TIGR00010">
    <property type="entry name" value="YchF/TatD family DNA exonuclease"/>
    <property type="match status" value="1"/>
</dbReference>
<dbReference type="PIRSF" id="PIRSF005902">
    <property type="entry name" value="DNase_TatD"/>
    <property type="match status" value="1"/>
</dbReference>
<feature type="binding site" evidence="3">
    <location>
        <position position="8"/>
    </location>
    <ligand>
        <name>a divalent metal cation</name>
        <dbReference type="ChEBI" id="CHEBI:60240"/>
        <label>1</label>
    </ligand>
</feature>
<dbReference type="Pfam" id="PF01026">
    <property type="entry name" value="TatD_DNase"/>
    <property type="match status" value="1"/>
</dbReference>
<sequence length="256" mass="29106">MIFETHAHYDDERFDEDRDILIEKLFQKNICNIINVGASIESTKTTIALAKKYENMYAAAGVHPSDIAGLNEETLAWLKEQTKDPKVIAVGEIGLDYYWDKEEEVQKAQRYWFAQQMGLARESQLPVIIHSRDAAEDTMRVMKEVHAEEIPGVIHCYSYSPEMAKEFIKMGYYIGVGGVVTFKNAKKLKETVMQIPLERILLETDSPYMAPEPHRGSRNDSGNLVYVVEKIAELKGITAEEVENATLANARKLFLT</sequence>
<dbReference type="AlphaFoldDB" id="A0A923LP71"/>
<accession>A0A923LP71</accession>
<feature type="binding site" evidence="3">
    <location>
        <position position="130"/>
    </location>
    <ligand>
        <name>a divalent metal cation</name>
        <dbReference type="ChEBI" id="CHEBI:60240"/>
        <label>2</label>
    </ligand>
</feature>
<keyword evidence="1 3" id="KW-0479">Metal-binding</keyword>
<feature type="binding site" evidence="3">
    <location>
        <position position="92"/>
    </location>
    <ligand>
        <name>a divalent metal cation</name>
        <dbReference type="ChEBI" id="CHEBI:60240"/>
        <label>1</label>
    </ligand>
</feature>
<evidence type="ECO:0000256" key="2">
    <source>
        <dbReference type="ARBA" id="ARBA00022801"/>
    </source>
</evidence>
<dbReference type="PROSITE" id="PS01091">
    <property type="entry name" value="TATD_3"/>
    <property type="match status" value="1"/>
</dbReference>
<organism evidence="4 5">
    <name type="scientific">Roseburia zhanii</name>
    <dbReference type="NCBI Taxonomy" id="2763064"/>
    <lineage>
        <taxon>Bacteria</taxon>
        <taxon>Bacillati</taxon>
        <taxon>Bacillota</taxon>
        <taxon>Clostridia</taxon>
        <taxon>Lachnospirales</taxon>
        <taxon>Lachnospiraceae</taxon>
        <taxon>Roseburia</taxon>
    </lineage>
</organism>
<dbReference type="FunFam" id="3.20.20.140:FF:000005">
    <property type="entry name" value="TatD family hydrolase"/>
    <property type="match status" value="1"/>
</dbReference>
<feature type="binding site" evidence="3">
    <location>
        <position position="205"/>
    </location>
    <ligand>
        <name>a divalent metal cation</name>
        <dbReference type="ChEBI" id="CHEBI:60240"/>
        <label>1</label>
    </ligand>
</feature>
<keyword evidence="5" id="KW-1185">Reference proteome</keyword>
<evidence type="ECO:0000313" key="4">
    <source>
        <dbReference type="EMBL" id="MBC5714348.1"/>
    </source>
</evidence>
<dbReference type="GO" id="GO:0016788">
    <property type="term" value="F:hydrolase activity, acting on ester bonds"/>
    <property type="evidence" value="ECO:0007669"/>
    <property type="project" value="InterPro"/>
</dbReference>
<feature type="binding site" evidence="3">
    <location>
        <position position="155"/>
    </location>
    <ligand>
        <name>a divalent metal cation</name>
        <dbReference type="ChEBI" id="CHEBI:60240"/>
        <label>2</label>
    </ligand>
</feature>
<dbReference type="Gene3D" id="3.20.20.140">
    <property type="entry name" value="Metal-dependent hydrolases"/>
    <property type="match status" value="1"/>
</dbReference>
<dbReference type="InterPro" id="IPR018228">
    <property type="entry name" value="DNase_TatD-rel_CS"/>
</dbReference>
<keyword evidence="2 4" id="KW-0378">Hydrolase</keyword>
<dbReference type="RefSeq" id="WP_186867060.1">
    <property type="nucleotide sequence ID" value="NZ_JACOPH010000006.1"/>
</dbReference>
<protein>
    <submittedName>
        <fullName evidence="4">TatD family hydrolase</fullName>
    </submittedName>
</protein>
<feature type="binding site" evidence="3">
    <location>
        <position position="6"/>
    </location>
    <ligand>
        <name>a divalent metal cation</name>
        <dbReference type="ChEBI" id="CHEBI:60240"/>
        <label>1</label>
    </ligand>
</feature>
<proteinExistence type="predicted"/>
<evidence type="ECO:0000256" key="1">
    <source>
        <dbReference type="ARBA" id="ARBA00022723"/>
    </source>
</evidence>
<comment type="caution">
    <text evidence="4">The sequence shown here is derived from an EMBL/GenBank/DDBJ whole genome shotgun (WGS) entry which is preliminary data.</text>
</comment>
<dbReference type="InterPro" id="IPR001130">
    <property type="entry name" value="TatD-like"/>
</dbReference>
<dbReference type="PANTHER" id="PTHR46124">
    <property type="entry name" value="D-AMINOACYL-TRNA DEACYLASE"/>
    <property type="match status" value="1"/>
</dbReference>
<reference evidence="4" key="1">
    <citation type="submission" date="2020-08" db="EMBL/GenBank/DDBJ databases">
        <title>Genome public.</title>
        <authorList>
            <person name="Liu C."/>
            <person name="Sun Q."/>
        </authorList>
    </citation>
    <scope>NUCLEOTIDE SEQUENCE</scope>
    <source>
        <strain evidence="4">BX1005</strain>
    </source>
</reference>
<dbReference type="PROSITE" id="PS01090">
    <property type="entry name" value="TATD_2"/>
    <property type="match status" value="1"/>
</dbReference>
<dbReference type="InterPro" id="IPR015991">
    <property type="entry name" value="TatD/YcfH-like"/>
</dbReference>
<dbReference type="SUPFAM" id="SSF51556">
    <property type="entry name" value="Metallo-dependent hydrolases"/>
    <property type="match status" value="1"/>
</dbReference>
<dbReference type="EMBL" id="JACOPH010000006">
    <property type="protein sequence ID" value="MBC5714348.1"/>
    <property type="molecule type" value="Genomic_DNA"/>
</dbReference>
<dbReference type="GO" id="GO:0004536">
    <property type="term" value="F:DNA nuclease activity"/>
    <property type="evidence" value="ECO:0007669"/>
    <property type="project" value="InterPro"/>
</dbReference>